<gene>
    <name evidence="3" type="ORF">CR513_50672</name>
</gene>
<evidence type="ECO:0000313" key="3">
    <source>
        <dbReference type="EMBL" id="RDX70119.1"/>
    </source>
</evidence>
<comment type="caution">
    <text evidence="3">The sequence shown here is derived from an EMBL/GenBank/DDBJ whole genome shotgun (WGS) entry which is preliminary data.</text>
</comment>
<name>A0A371EVX6_MUCPR</name>
<feature type="non-terminal residue" evidence="3">
    <location>
        <position position="1"/>
    </location>
</feature>
<dbReference type="PANTHER" id="PTHR11439">
    <property type="entry name" value="GAG-POL-RELATED RETROTRANSPOSON"/>
    <property type="match status" value="1"/>
</dbReference>
<dbReference type="OrthoDB" id="1001497at2759"/>
<keyword evidence="1" id="KW-1133">Transmembrane helix</keyword>
<evidence type="ECO:0000313" key="4">
    <source>
        <dbReference type="Proteomes" id="UP000257109"/>
    </source>
</evidence>
<keyword evidence="1" id="KW-0812">Transmembrane</keyword>
<dbReference type="Pfam" id="PF07727">
    <property type="entry name" value="RVT_2"/>
    <property type="match status" value="1"/>
</dbReference>
<evidence type="ECO:0000259" key="2">
    <source>
        <dbReference type="Pfam" id="PF07727"/>
    </source>
</evidence>
<dbReference type="InterPro" id="IPR043502">
    <property type="entry name" value="DNA/RNA_pol_sf"/>
</dbReference>
<proteinExistence type="predicted"/>
<accession>A0A371EVX6</accession>
<feature type="transmembrane region" description="Helical" evidence="1">
    <location>
        <begin position="147"/>
        <end position="170"/>
    </location>
</feature>
<dbReference type="STRING" id="157652.A0A371EVX6"/>
<protein>
    <recommendedName>
        <fullName evidence="2">Reverse transcriptase Ty1/copia-type domain-containing protein</fullName>
    </recommendedName>
</protein>
<dbReference type="CDD" id="cd09272">
    <property type="entry name" value="RNase_HI_RT_Ty1"/>
    <property type="match status" value="1"/>
</dbReference>
<dbReference type="InterPro" id="IPR013103">
    <property type="entry name" value="RVT_2"/>
</dbReference>
<feature type="transmembrane region" description="Helical" evidence="1">
    <location>
        <begin position="107"/>
        <end position="127"/>
    </location>
</feature>
<dbReference type="SUPFAM" id="SSF56672">
    <property type="entry name" value="DNA/RNA polymerases"/>
    <property type="match status" value="1"/>
</dbReference>
<dbReference type="PANTHER" id="PTHR11439:SF517">
    <property type="entry name" value="CYSTEINE-RICH RLK (RECEPTOR-LIKE PROTEIN KINASE) 8"/>
    <property type="match status" value="1"/>
</dbReference>
<evidence type="ECO:0000256" key="1">
    <source>
        <dbReference type="SAM" id="Phobius"/>
    </source>
</evidence>
<sequence length="388" mass="44808">MEMQQKFGVDYKEVFAPIARHDTVRLIIAHAAQNSWSIFQLDVKSAFLHGDLEEQHKVYRLKKALYGLKQAPRAWYSRLETYFLKEGFQKCPYEHTFFTKISNGRKILIVCVYVNDLIFTGNDAAMFDKFKKSMMIEFDMTNLGMLHYFLGMLHYFLGIEVMQSAIGIFISQKKYMLEILDRFQMKICNSVSTPTEVGLKLVRDSEGRKVDNTLYKQIVGSLMYLTAIRSDITHVIHGMSKRDTSSSNKKNLLILARDCWLWKREKTNLIGFTYSDYIGDQDDRKSTSGYIFMIGSGAVSCSSKKQPIVTLSTTEVEFVVATSCAYQVIWVRKILEELCFEQQGPTSIYCDSSSTIKLSKNLVLHGRSKHINVKYHFLRNLQMMESLK</sequence>
<reference evidence="3" key="1">
    <citation type="submission" date="2018-05" db="EMBL/GenBank/DDBJ databases">
        <title>Draft genome of Mucuna pruriens seed.</title>
        <authorList>
            <person name="Nnadi N.E."/>
            <person name="Vos R."/>
            <person name="Hasami M.H."/>
            <person name="Devisetty U.K."/>
            <person name="Aguiy J.C."/>
        </authorList>
    </citation>
    <scope>NUCLEOTIDE SEQUENCE [LARGE SCALE GENOMIC DNA]</scope>
    <source>
        <strain evidence="3">JCA_2017</strain>
    </source>
</reference>
<dbReference type="AlphaFoldDB" id="A0A371EVX6"/>
<dbReference type="EMBL" id="QJKJ01011830">
    <property type="protein sequence ID" value="RDX70119.1"/>
    <property type="molecule type" value="Genomic_DNA"/>
</dbReference>
<organism evidence="3 4">
    <name type="scientific">Mucuna pruriens</name>
    <name type="common">Velvet bean</name>
    <name type="synonym">Dolichos pruriens</name>
    <dbReference type="NCBI Taxonomy" id="157652"/>
    <lineage>
        <taxon>Eukaryota</taxon>
        <taxon>Viridiplantae</taxon>
        <taxon>Streptophyta</taxon>
        <taxon>Embryophyta</taxon>
        <taxon>Tracheophyta</taxon>
        <taxon>Spermatophyta</taxon>
        <taxon>Magnoliopsida</taxon>
        <taxon>eudicotyledons</taxon>
        <taxon>Gunneridae</taxon>
        <taxon>Pentapetalae</taxon>
        <taxon>rosids</taxon>
        <taxon>fabids</taxon>
        <taxon>Fabales</taxon>
        <taxon>Fabaceae</taxon>
        <taxon>Papilionoideae</taxon>
        <taxon>50 kb inversion clade</taxon>
        <taxon>NPAAA clade</taxon>
        <taxon>indigoferoid/millettioid clade</taxon>
        <taxon>Phaseoleae</taxon>
        <taxon>Mucuna</taxon>
    </lineage>
</organism>
<keyword evidence="1" id="KW-0472">Membrane</keyword>
<keyword evidence="4" id="KW-1185">Reference proteome</keyword>
<feature type="domain" description="Reverse transcriptase Ty1/copia-type" evidence="2">
    <location>
        <begin position="4"/>
        <end position="196"/>
    </location>
</feature>
<dbReference type="Proteomes" id="UP000257109">
    <property type="component" value="Unassembled WGS sequence"/>
</dbReference>